<comment type="caution">
    <text evidence="1">The sequence shown here is derived from an EMBL/GenBank/DDBJ whole genome shotgun (WGS) entry which is preliminary data.</text>
</comment>
<name>A0A0C2MFA6_THEKT</name>
<keyword evidence="2" id="KW-1185">Reference proteome</keyword>
<gene>
    <name evidence="1" type="ORF">RF11_04102</name>
</gene>
<evidence type="ECO:0000313" key="1">
    <source>
        <dbReference type="EMBL" id="KII65831.1"/>
    </source>
</evidence>
<evidence type="ECO:0000313" key="2">
    <source>
        <dbReference type="Proteomes" id="UP000031668"/>
    </source>
</evidence>
<organism evidence="1 2">
    <name type="scientific">Thelohanellus kitauei</name>
    <name type="common">Myxosporean</name>
    <dbReference type="NCBI Taxonomy" id="669202"/>
    <lineage>
        <taxon>Eukaryota</taxon>
        <taxon>Metazoa</taxon>
        <taxon>Cnidaria</taxon>
        <taxon>Myxozoa</taxon>
        <taxon>Myxosporea</taxon>
        <taxon>Bivalvulida</taxon>
        <taxon>Platysporina</taxon>
        <taxon>Myxobolidae</taxon>
        <taxon>Thelohanellus</taxon>
    </lineage>
</organism>
<proteinExistence type="predicted"/>
<dbReference type="AlphaFoldDB" id="A0A0C2MFA6"/>
<dbReference type="EMBL" id="JWZT01003712">
    <property type="protein sequence ID" value="KII65831.1"/>
    <property type="molecule type" value="Genomic_DNA"/>
</dbReference>
<dbReference type="Proteomes" id="UP000031668">
    <property type="component" value="Unassembled WGS sequence"/>
</dbReference>
<protein>
    <submittedName>
        <fullName evidence="1">Uncharacterized protein</fullName>
    </submittedName>
</protein>
<reference evidence="1 2" key="1">
    <citation type="journal article" date="2014" name="Genome Biol. Evol.">
        <title>The genome of the myxosporean Thelohanellus kitauei shows adaptations to nutrient acquisition within its fish host.</title>
        <authorList>
            <person name="Yang Y."/>
            <person name="Xiong J."/>
            <person name="Zhou Z."/>
            <person name="Huo F."/>
            <person name="Miao W."/>
            <person name="Ran C."/>
            <person name="Liu Y."/>
            <person name="Zhang J."/>
            <person name="Feng J."/>
            <person name="Wang M."/>
            <person name="Wang M."/>
            <person name="Wang L."/>
            <person name="Yao B."/>
        </authorList>
    </citation>
    <scope>NUCLEOTIDE SEQUENCE [LARGE SCALE GENOMIC DNA]</scope>
    <source>
        <strain evidence="1">Wuqing</strain>
    </source>
</reference>
<sequence length="109" mass="12384">MSCENVFCGTVFAETCFAQLCLAETCFAEMCLRNRVLRKTIEDEQLSDNIITRRITKIITYERTNNGEYIYKIFSIFKKSIGMPLNKPSSITIDGELATISKVVGFISH</sequence>
<accession>A0A0C2MFA6</accession>